<dbReference type="GO" id="GO:0030420">
    <property type="term" value="P:establishment of competence for transformation"/>
    <property type="evidence" value="ECO:0007669"/>
    <property type="project" value="InterPro"/>
</dbReference>
<reference evidence="14" key="1">
    <citation type="submission" date="2017-01" db="EMBL/GenBank/DDBJ databases">
        <authorList>
            <person name="Varghese N."/>
            <person name="Submissions S."/>
        </authorList>
    </citation>
    <scope>NUCLEOTIDE SEQUENCE [LARGE SCALE GENOMIC DNA]</scope>
    <source>
        <strain evidence="14">DSM 24913</strain>
    </source>
</reference>
<evidence type="ECO:0000313" key="13">
    <source>
        <dbReference type="EMBL" id="SIS41500.1"/>
    </source>
</evidence>
<evidence type="ECO:0000256" key="6">
    <source>
        <dbReference type="ARBA" id="ARBA00022692"/>
    </source>
</evidence>
<keyword evidence="8 11" id="KW-0472">Membrane</keyword>
<dbReference type="RefSeq" id="WP_076513255.1">
    <property type="nucleotide sequence ID" value="NZ_FTOH01000001.1"/>
</dbReference>
<evidence type="ECO:0000256" key="10">
    <source>
        <dbReference type="ARBA" id="ARBA00030775"/>
    </source>
</evidence>
<comment type="subcellular location">
    <subcellularLocation>
        <location evidence="1">Cell inner membrane</location>
        <topology evidence="1">Single-pass membrane protein</topology>
    </subcellularLocation>
</comment>
<evidence type="ECO:0000256" key="2">
    <source>
        <dbReference type="ARBA" id="ARBA00021549"/>
    </source>
</evidence>
<dbReference type="InterPro" id="IPR045584">
    <property type="entry name" value="Pilin-like"/>
</dbReference>
<gene>
    <name evidence="13" type="ORF">SAMN05421686_10180</name>
</gene>
<evidence type="ECO:0000256" key="11">
    <source>
        <dbReference type="SAM" id="Phobius"/>
    </source>
</evidence>
<keyword evidence="5" id="KW-0997">Cell inner membrane</keyword>
<keyword evidence="7 11" id="KW-1133">Transmembrane helix</keyword>
<proteinExistence type="inferred from homology"/>
<organism evidence="13 14">
    <name type="scientific">Thalassolituus maritimus</name>
    <dbReference type="NCBI Taxonomy" id="484498"/>
    <lineage>
        <taxon>Bacteria</taxon>
        <taxon>Pseudomonadati</taxon>
        <taxon>Pseudomonadota</taxon>
        <taxon>Gammaproteobacteria</taxon>
        <taxon>Oceanospirillales</taxon>
        <taxon>Oceanospirillaceae</taxon>
        <taxon>Thalassolituus</taxon>
    </lineage>
</organism>
<accession>A0A1N7IWP2</accession>
<dbReference type="GO" id="GO:0005886">
    <property type="term" value="C:plasma membrane"/>
    <property type="evidence" value="ECO:0007669"/>
    <property type="project" value="UniProtKB-SubCell"/>
</dbReference>
<evidence type="ECO:0000256" key="9">
    <source>
        <dbReference type="ARBA" id="ARBA00025772"/>
    </source>
</evidence>
<dbReference type="Gene3D" id="3.55.40.10">
    <property type="entry name" value="minor pseudopilin epsh domain"/>
    <property type="match status" value="1"/>
</dbReference>
<dbReference type="PROSITE" id="PS00409">
    <property type="entry name" value="PROKAR_NTER_METHYL"/>
    <property type="match status" value="1"/>
</dbReference>
<evidence type="ECO:0000256" key="8">
    <source>
        <dbReference type="ARBA" id="ARBA00023136"/>
    </source>
</evidence>
<evidence type="ECO:0000256" key="5">
    <source>
        <dbReference type="ARBA" id="ARBA00022519"/>
    </source>
</evidence>
<dbReference type="Proteomes" id="UP000185639">
    <property type="component" value="Unassembled WGS sequence"/>
</dbReference>
<dbReference type="GO" id="GO:0015628">
    <property type="term" value="P:protein secretion by the type II secretion system"/>
    <property type="evidence" value="ECO:0007669"/>
    <property type="project" value="InterPro"/>
</dbReference>
<dbReference type="Pfam" id="PF12019">
    <property type="entry name" value="GspH"/>
    <property type="match status" value="1"/>
</dbReference>
<dbReference type="OrthoDB" id="6120962at2"/>
<keyword evidence="14" id="KW-1185">Reference proteome</keyword>
<evidence type="ECO:0000256" key="3">
    <source>
        <dbReference type="ARBA" id="ARBA00022475"/>
    </source>
</evidence>
<protein>
    <recommendedName>
        <fullName evidence="2">Type II secretion system protein H</fullName>
    </recommendedName>
    <alternativeName>
        <fullName evidence="10">General secretion pathway protein H</fullName>
    </alternativeName>
</protein>
<sequence length="155" mass="16491">MRTRDHGFTLVEMIIAISILGIIVAVAVPSFRTLNANGTARSVVALFEMDLTYARSHAVTKGDTVSLQERNNDISNGWEVVSQSTGDVLKQRGALDTGVTITSPDNLNRVTFSPTGSITTPGTINISTSGCTGSRDASFQLMISGQIIRTAVDCQ</sequence>
<evidence type="ECO:0000259" key="12">
    <source>
        <dbReference type="Pfam" id="PF12019"/>
    </source>
</evidence>
<evidence type="ECO:0000256" key="7">
    <source>
        <dbReference type="ARBA" id="ARBA00022989"/>
    </source>
</evidence>
<feature type="transmembrane region" description="Helical" evidence="11">
    <location>
        <begin position="7"/>
        <end position="28"/>
    </location>
</feature>
<dbReference type="InterPro" id="IPR016785">
    <property type="entry name" value="ComGD"/>
</dbReference>
<keyword evidence="4" id="KW-0488">Methylation</keyword>
<keyword evidence="3" id="KW-1003">Cell membrane</keyword>
<dbReference type="PIRSF" id="PIRSF021292">
    <property type="entry name" value="Competence_ComGD"/>
    <property type="match status" value="1"/>
</dbReference>
<evidence type="ECO:0000256" key="4">
    <source>
        <dbReference type="ARBA" id="ARBA00022481"/>
    </source>
</evidence>
<evidence type="ECO:0000256" key="1">
    <source>
        <dbReference type="ARBA" id="ARBA00004377"/>
    </source>
</evidence>
<feature type="domain" description="General secretion pathway GspH" evidence="12">
    <location>
        <begin position="47"/>
        <end position="142"/>
    </location>
</feature>
<keyword evidence="6 11" id="KW-0812">Transmembrane</keyword>
<dbReference type="SUPFAM" id="SSF54523">
    <property type="entry name" value="Pili subunits"/>
    <property type="match status" value="1"/>
</dbReference>
<dbReference type="AlphaFoldDB" id="A0A1N7IWP2"/>
<dbReference type="InterPro" id="IPR022346">
    <property type="entry name" value="T2SS_GspH"/>
</dbReference>
<comment type="similarity">
    <text evidence="9">Belongs to the GSP H family.</text>
</comment>
<dbReference type="EMBL" id="FTOH01000001">
    <property type="protein sequence ID" value="SIS41500.1"/>
    <property type="molecule type" value="Genomic_DNA"/>
</dbReference>
<dbReference type="Pfam" id="PF07963">
    <property type="entry name" value="N_methyl"/>
    <property type="match status" value="1"/>
</dbReference>
<dbReference type="STRING" id="484498.SAMN05421686_10180"/>
<dbReference type="InterPro" id="IPR012902">
    <property type="entry name" value="N_methyl_site"/>
</dbReference>
<evidence type="ECO:0000313" key="14">
    <source>
        <dbReference type="Proteomes" id="UP000185639"/>
    </source>
</evidence>
<name>A0A1N7IWP2_9GAMM</name>
<dbReference type="GO" id="GO:0015627">
    <property type="term" value="C:type II protein secretion system complex"/>
    <property type="evidence" value="ECO:0007669"/>
    <property type="project" value="InterPro"/>
</dbReference>
<dbReference type="NCBIfam" id="TIGR02532">
    <property type="entry name" value="IV_pilin_GFxxxE"/>
    <property type="match status" value="1"/>
</dbReference>